<evidence type="ECO:0000256" key="9">
    <source>
        <dbReference type="ARBA" id="ARBA00023229"/>
    </source>
</evidence>
<dbReference type="HAMAP" id="MF_00315">
    <property type="entry name" value="DXP_synth"/>
    <property type="match status" value="1"/>
</dbReference>
<dbReference type="InterPro" id="IPR029061">
    <property type="entry name" value="THDP-binding"/>
</dbReference>
<dbReference type="GO" id="GO:0016114">
    <property type="term" value="P:terpenoid biosynthetic process"/>
    <property type="evidence" value="ECO:0007669"/>
    <property type="project" value="UniProtKB-UniRule"/>
</dbReference>
<evidence type="ECO:0000256" key="5">
    <source>
        <dbReference type="ARBA" id="ARBA00022723"/>
    </source>
</evidence>
<feature type="binding site" evidence="10">
    <location>
        <begin position="149"/>
        <end position="150"/>
    </location>
    <ligand>
        <name>thiamine diphosphate</name>
        <dbReference type="ChEBI" id="CHEBI:58937"/>
    </ligand>
</feature>
<dbReference type="Pfam" id="PF02780">
    <property type="entry name" value="Transketolase_C"/>
    <property type="match status" value="1"/>
</dbReference>
<keyword evidence="13" id="KW-1185">Reference proteome</keyword>
<keyword evidence="5 10" id="KW-0479">Metal-binding</keyword>
<dbReference type="Pfam" id="PF02779">
    <property type="entry name" value="Transket_pyr"/>
    <property type="match status" value="1"/>
</dbReference>
<dbReference type="CDD" id="cd07033">
    <property type="entry name" value="TPP_PYR_DXS_TK_like"/>
    <property type="match status" value="1"/>
</dbReference>
<dbReference type="GO" id="GO:0019288">
    <property type="term" value="P:isopentenyl diphosphate biosynthetic process, methylerythritol 4-phosphate pathway"/>
    <property type="evidence" value="ECO:0007669"/>
    <property type="project" value="TreeGrafter"/>
</dbReference>
<evidence type="ECO:0000256" key="1">
    <source>
        <dbReference type="ARBA" id="ARBA00004980"/>
    </source>
</evidence>
<comment type="caution">
    <text evidence="10">Lacks conserved residue(s) required for the propagation of feature annotation.</text>
</comment>
<gene>
    <name evidence="10" type="primary">dxs</name>
    <name evidence="12" type="ORF">CHX27_11745</name>
</gene>
<dbReference type="PROSITE" id="PS00802">
    <property type="entry name" value="TRANSKETOLASE_2"/>
    <property type="match status" value="1"/>
</dbReference>
<dbReference type="CDD" id="cd02007">
    <property type="entry name" value="TPP_DXS"/>
    <property type="match status" value="1"/>
</dbReference>
<evidence type="ECO:0000256" key="4">
    <source>
        <dbReference type="ARBA" id="ARBA00022679"/>
    </source>
</evidence>
<dbReference type="Gene3D" id="3.40.50.920">
    <property type="match status" value="1"/>
</dbReference>
<dbReference type="Pfam" id="PF13292">
    <property type="entry name" value="DXP_synthase_N"/>
    <property type="match status" value="2"/>
</dbReference>
<comment type="pathway">
    <text evidence="1 10">Metabolic intermediate biosynthesis; 1-deoxy-D-xylulose 5-phosphate biosynthesis; 1-deoxy-D-xylulose 5-phosphate from D-glyceraldehyde 3-phosphate and pyruvate: step 1/1.</text>
</comment>
<proteinExistence type="inferred from homology"/>
<feature type="binding site" evidence="10">
    <location>
        <position position="148"/>
    </location>
    <ligand>
        <name>Mg(2+)</name>
        <dbReference type="ChEBI" id="CHEBI:18420"/>
    </ligand>
</feature>
<keyword evidence="8 10" id="KW-0786">Thiamine pyrophosphate</keyword>
<dbReference type="Proteomes" id="UP000216035">
    <property type="component" value="Unassembled WGS sequence"/>
</dbReference>
<dbReference type="InterPro" id="IPR033248">
    <property type="entry name" value="Transketolase_C"/>
</dbReference>
<dbReference type="SUPFAM" id="SSF52922">
    <property type="entry name" value="TK C-terminal domain-like"/>
    <property type="match status" value="1"/>
</dbReference>
<comment type="caution">
    <text evidence="12">The sequence shown here is derived from an EMBL/GenBank/DDBJ whole genome shotgun (WGS) entry which is preliminary data.</text>
</comment>
<dbReference type="GO" id="GO:0009228">
    <property type="term" value="P:thiamine biosynthetic process"/>
    <property type="evidence" value="ECO:0007669"/>
    <property type="project" value="UniProtKB-UniRule"/>
</dbReference>
<comment type="function">
    <text evidence="10">Catalyzes the acyloin condensation reaction between C atoms 2 and 3 of pyruvate and glyceraldehyde 3-phosphate to yield 1-deoxy-D-xylulose-5-phosphate (DXP).</text>
</comment>
<evidence type="ECO:0000313" key="12">
    <source>
        <dbReference type="EMBL" id="OYQ42641.1"/>
    </source>
</evidence>
<dbReference type="UniPathway" id="UPA00064">
    <property type="reaction ID" value="UER00091"/>
</dbReference>
<feature type="domain" description="Transketolase-like pyrimidine-binding" evidence="11">
    <location>
        <begin position="284"/>
        <end position="448"/>
    </location>
</feature>
<dbReference type="GO" id="GO:0000287">
    <property type="term" value="F:magnesium ion binding"/>
    <property type="evidence" value="ECO:0007669"/>
    <property type="project" value="UniProtKB-UniRule"/>
</dbReference>
<comment type="catalytic activity">
    <reaction evidence="10">
        <text>D-glyceraldehyde 3-phosphate + pyruvate + H(+) = 1-deoxy-D-xylulose 5-phosphate + CO2</text>
        <dbReference type="Rhea" id="RHEA:12605"/>
        <dbReference type="ChEBI" id="CHEBI:15361"/>
        <dbReference type="ChEBI" id="CHEBI:15378"/>
        <dbReference type="ChEBI" id="CHEBI:16526"/>
        <dbReference type="ChEBI" id="CHEBI:57792"/>
        <dbReference type="ChEBI" id="CHEBI:59776"/>
        <dbReference type="EC" id="2.2.1.7"/>
    </reaction>
</comment>
<name>A0A255ZMJ1_9FLAO</name>
<evidence type="ECO:0000313" key="13">
    <source>
        <dbReference type="Proteomes" id="UP000216035"/>
    </source>
</evidence>
<sequence>MNVPFLDSLTSLADLRAVAVERLPEIAQDLRDRIIKIVAANEGHLGASLGVVDLTVALHYVFDTPNDRLIWDVGHQAYGHKMLTGRLAQFHTNRKLGGISGFPKRSESEFDAFGTGHSSTAISAALGMALAAQQQKKFSRQHIAVIGDASIAAGMAFEALNHAGETNANLLIVLNDNSIGIDPSVGALKHYLTSLDQNNQTVQNLFQNLNIAYFGPIDGHDLPQLVSELRAQKQKSGVRLLHVRTTKGKGLKPAELNQVLYHAPGKFDYLTGKVYEKDESHLPLKFQDVFGTTVLALLEQHKDIIAITPAMPSGSGLKAVIDRFPENVIDVGIAEQHAVTLAAGFACEGVKVLCCIYSTFLQRAYDQLIHDVAIQNLPVVFCIDRAGLVGEDGATHHGIFDLAMLRTVPNVIVAAPKDEIDLQQLLFTAVHTSQPFAIRYPRARGFIPEWRAPLAFERMEIGKAKQVRHGKRIAVFSTGTIFHEVESAFQQLDNVPIAHVHFPFVKPLDRNAIESVAAQFEVIITVEDGVAAGGFGSAVLELLSELNFQGRTQIIGIPDVFIEHGSIPELRKLAGIDALTIAESIKKFSSNNG</sequence>
<comment type="cofactor">
    <cofactor evidence="10">
        <name>thiamine diphosphate</name>
        <dbReference type="ChEBI" id="CHEBI:58937"/>
    </cofactor>
    <text evidence="10">Binds 1 thiamine pyrophosphate per subunit.</text>
</comment>
<feature type="binding site" evidence="10">
    <location>
        <position position="75"/>
    </location>
    <ligand>
        <name>thiamine diphosphate</name>
        <dbReference type="ChEBI" id="CHEBI:58937"/>
    </ligand>
</feature>
<dbReference type="InterPro" id="IPR005477">
    <property type="entry name" value="Dxylulose-5-P_synthase"/>
</dbReference>
<evidence type="ECO:0000256" key="3">
    <source>
        <dbReference type="ARBA" id="ARBA00011738"/>
    </source>
</evidence>
<dbReference type="GO" id="GO:0008661">
    <property type="term" value="F:1-deoxy-D-xylulose-5-phosphate synthase activity"/>
    <property type="evidence" value="ECO:0007669"/>
    <property type="project" value="UniProtKB-UniRule"/>
</dbReference>
<dbReference type="EMBL" id="NOXX01000212">
    <property type="protein sequence ID" value="OYQ42641.1"/>
    <property type="molecule type" value="Genomic_DNA"/>
</dbReference>
<evidence type="ECO:0000256" key="7">
    <source>
        <dbReference type="ARBA" id="ARBA00022977"/>
    </source>
</evidence>
<protein>
    <recommendedName>
        <fullName evidence="10">1-deoxy-D-xylulose-5-phosphate synthase</fullName>
        <ecNumber evidence="10">2.2.1.7</ecNumber>
    </recommendedName>
    <alternativeName>
        <fullName evidence="10">1-deoxyxylulose-5-phosphate synthase</fullName>
        <shortName evidence="10">DXP synthase</shortName>
        <shortName evidence="10">DXPS</shortName>
    </alternativeName>
</protein>
<dbReference type="SUPFAM" id="SSF52518">
    <property type="entry name" value="Thiamin diphosphate-binding fold (THDP-binding)"/>
    <property type="match status" value="2"/>
</dbReference>
<dbReference type="AlphaFoldDB" id="A0A255ZMJ1"/>
<keyword evidence="9 10" id="KW-0414">Isoprene biosynthesis</keyword>
<evidence type="ECO:0000256" key="6">
    <source>
        <dbReference type="ARBA" id="ARBA00022842"/>
    </source>
</evidence>
<dbReference type="InterPro" id="IPR009014">
    <property type="entry name" value="Transketo_C/PFOR_II"/>
</dbReference>
<dbReference type="PANTHER" id="PTHR43322">
    <property type="entry name" value="1-D-DEOXYXYLULOSE 5-PHOSPHATE SYNTHASE-RELATED"/>
    <property type="match status" value="1"/>
</dbReference>
<dbReference type="RefSeq" id="WP_094486968.1">
    <property type="nucleotide sequence ID" value="NZ_NOXX01000212.1"/>
</dbReference>
<feature type="binding site" evidence="10">
    <location>
        <position position="335"/>
    </location>
    <ligand>
        <name>thiamine diphosphate</name>
        <dbReference type="ChEBI" id="CHEBI:58937"/>
    </ligand>
</feature>
<keyword evidence="6 10" id="KW-0460">Magnesium</keyword>
<evidence type="ECO:0000256" key="10">
    <source>
        <dbReference type="HAMAP-Rule" id="MF_00315"/>
    </source>
</evidence>
<dbReference type="InterPro" id="IPR005475">
    <property type="entry name" value="Transketolase-like_Pyr-bd"/>
</dbReference>
<feature type="binding site" evidence="10">
    <location>
        <position position="177"/>
    </location>
    <ligand>
        <name>thiamine diphosphate</name>
        <dbReference type="ChEBI" id="CHEBI:58937"/>
    </ligand>
</feature>
<feature type="binding site" evidence="10">
    <location>
        <begin position="116"/>
        <end position="118"/>
    </location>
    <ligand>
        <name>thiamine diphosphate</name>
        <dbReference type="ChEBI" id="CHEBI:58937"/>
    </ligand>
</feature>
<comment type="subunit">
    <text evidence="3 10">Homodimer.</text>
</comment>
<evidence type="ECO:0000256" key="8">
    <source>
        <dbReference type="ARBA" id="ARBA00023052"/>
    </source>
</evidence>
<dbReference type="FunFam" id="3.40.50.970:FF:000010">
    <property type="entry name" value="1-deoxy-D-xylulose-5-phosphate synthase"/>
    <property type="match status" value="1"/>
</dbReference>
<dbReference type="InterPro" id="IPR020826">
    <property type="entry name" value="Transketolase_BS"/>
</dbReference>
<keyword evidence="7 10" id="KW-0784">Thiamine biosynthesis</keyword>
<dbReference type="GO" id="GO:0005829">
    <property type="term" value="C:cytosol"/>
    <property type="evidence" value="ECO:0007669"/>
    <property type="project" value="TreeGrafter"/>
</dbReference>
<accession>A0A255ZMJ1</accession>
<feature type="binding site" evidence="10">
    <location>
        <position position="177"/>
    </location>
    <ligand>
        <name>Mg(2+)</name>
        <dbReference type="ChEBI" id="CHEBI:18420"/>
    </ligand>
</feature>
<dbReference type="GO" id="GO:0030976">
    <property type="term" value="F:thiamine pyrophosphate binding"/>
    <property type="evidence" value="ECO:0007669"/>
    <property type="project" value="UniProtKB-UniRule"/>
</dbReference>
<reference evidence="12 13" key="1">
    <citation type="submission" date="2017-07" db="EMBL/GenBank/DDBJ databases">
        <title>Flavobacterium cyanobacteriorum sp. nov., isolated from cyanobacterial aggregates in a eutrophic lake.</title>
        <authorList>
            <person name="Cai H."/>
        </authorList>
    </citation>
    <scope>NUCLEOTIDE SEQUENCE [LARGE SCALE GENOMIC DNA]</scope>
    <source>
        <strain evidence="12 13">TH167</strain>
    </source>
</reference>
<keyword evidence="4 10" id="KW-0808">Transferase</keyword>
<comment type="cofactor">
    <cofactor evidence="10">
        <name>Mg(2+)</name>
        <dbReference type="ChEBI" id="CHEBI:18420"/>
    </cofactor>
    <text evidence="10">Binds 1 Mg(2+) ion per subunit.</text>
</comment>
<comment type="similarity">
    <text evidence="2 10">Belongs to the transketolase family. DXPS subfamily.</text>
</comment>
<organism evidence="12 13">
    <name type="scientific">Flavobacterium aurantiibacter</name>
    <dbReference type="NCBI Taxonomy" id="2023067"/>
    <lineage>
        <taxon>Bacteria</taxon>
        <taxon>Pseudomonadati</taxon>
        <taxon>Bacteroidota</taxon>
        <taxon>Flavobacteriia</taxon>
        <taxon>Flavobacteriales</taxon>
        <taxon>Flavobacteriaceae</taxon>
        <taxon>Flavobacterium</taxon>
    </lineage>
</organism>
<dbReference type="Gene3D" id="3.40.50.970">
    <property type="match status" value="2"/>
</dbReference>
<dbReference type="EC" id="2.2.1.7" evidence="10"/>
<dbReference type="SMART" id="SM00861">
    <property type="entry name" value="Transket_pyr"/>
    <property type="match status" value="1"/>
</dbReference>
<dbReference type="PANTHER" id="PTHR43322:SF5">
    <property type="entry name" value="1-DEOXY-D-XYLULOSE-5-PHOSPHATE SYNTHASE, CHLOROPLASTIC"/>
    <property type="match status" value="1"/>
</dbReference>
<evidence type="ECO:0000256" key="2">
    <source>
        <dbReference type="ARBA" id="ARBA00011081"/>
    </source>
</evidence>
<dbReference type="OrthoDB" id="9803371at2"/>
<dbReference type="NCBIfam" id="NF003933">
    <property type="entry name" value="PRK05444.2-2"/>
    <property type="match status" value="1"/>
</dbReference>
<evidence type="ECO:0000259" key="11">
    <source>
        <dbReference type="SMART" id="SM00861"/>
    </source>
</evidence>